<keyword evidence="2" id="KW-1185">Reference proteome</keyword>
<dbReference type="GeneTree" id="ENSGT00940000176839"/>
<accession>A0A3B5M464</accession>
<evidence type="ECO:0000313" key="1">
    <source>
        <dbReference type="Ensembl" id="ENSXCOP00000018160.1"/>
    </source>
</evidence>
<name>A0A3B5M464_9TELE</name>
<protein>
    <submittedName>
        <fullName evidence="1">Uncharacterized protein</fullName>
    </submittedName>
</protein>
<dbReference type="AlphaFoldDB" id="A0A3B5M464"/>
<organism evidence="1 2">
    <name type="scientific">Xiphophorus couchianus</name>
    <name type="common">Monterrey platyfish</name>
    <dbReference type="NCBI Taxonomy" id="32473"/>
    <lineage>
        <taxon>Eukaryota</taxon>
        <taxon>Metazoa</taxon>
        <taxon>Chordata</taxon>
        <taxon>Craniata</taxon>
        <taxon>Vertebrata</taxon>
        <taxon>Euteleostomi</taxon>
        <taxon>Actinopterygii</taxon>
        <taxon>Neopterygii</taxon>
        <taxon>Teleostei</taxon>
        <taxon>Neoteleostei</taxon>
        <taxon>Acanthomorphata</taxon>
        <taxon>Ovalentaria</taxon>
        <taxon>Atherinomorphae</taxon>
        <taxon>Cyprinodontiformes</taxon>
        <taxon>Poeciliidae</taxon>
        <taxon>Poeciliinae</taxon>
        <taxon>Xiphophorus</taxon>
    </lineage>
</organism>
<sequence length="91" mass="10503">MLVILFKFPDLNSIEHLWVQFGCAICARVTNRTTLADLQQMLIEEWDTIQQQNMTKRVINVRERCQAVVVYCSSFHQVLTNCCCCCLFGGL</sequence>
<dbReference type="Proteomes" id="UP000261380">
    <property type="component" value="Unplaced"/>
</dbReference>
<proteinExistence type="predicted"/>
<dbReference type="Ensembl" id="ENSXCOT00000018391.1">
    <property type="protein sequence ID" value="ENSXCOP00000018160.1"/>
    <property type="gene ID" value="ENSXCOG00000013691.1"/>
</dbReference>
<dbReference type="InterPro" id="IPR036397">
    <property type="entry name" value="RNaseH_sf"/>
</dbReference>
<reference evidence="1" key="2">
    <citation type="submission" date="2025-09" db="UniProtKB">
        <authorList>
            <consortium name="Ensembl"/>
        </authorList>
    </citation>
    <scope>IDENTIFICATION</scope>
</reference>
<evidence type="ECO:0000313" key="2">
    <source>
        <dbReference type="Proteomes" id="UP000261380"/>
    </source>
</evidence>
<reference evidence="1" key="1">
    <citation type="submission" date="2025-08" db="UniProtKB">
        <authorList>
            <consortium name="Ensembl"/>
        </authorList>
    </citation>
    <scope>IDENTIFICATION</scope>
</reference>
<dbReference type="STRING" id="32473.ENSXCOP00000018160"/>
<dbReference type="Gene3D" id="3.30.420.10">
    <property type="entry name" value="Ribonuclease H-like superfamily/Ribonuclease H"/>
    <property type="match status" value="1"/>
</dbReference>
<dbReference type="GO" id="GO:0003676">
    <property type="term" value="F:nucleic acid binding"/>
    <property type="evidence" value="ECO:0007669"/>
    <property type="project" value="InterPro"/>
</dbReference>